<protein>
    <submittedName>
        <fullName evidence="2">Uncharacterized protein</fullName>
    </submittedName>
</protein>
<keyword evidence="1" id="KW-1133">Transmembrane helix</keyword>
<dbReference type="EMBL" id="VSSQ01002286">
    <property type="protein sequence ID" value="MPM14478.1"/>
    <property type="molecule type" value="Genomic_DNA"/>
</dbReference>
<evidence type="ECO:0000313" key="2">
    <source>
        <dbReference type="EMBL" id="MPM14478.1"/>
    </source>
</evidence>
<dbReference type="AlphaFoldDB" id="A0A644XFB8"/>
<name>A0A644XFB8_9ZZZZ</name>
<evidence type="ECO:0000256" key="1">
    <source>
        <dbReference type="SAM" id="Phobius"/>
    </source>
</evidence>
<reference evidence="2" key="1">
    <citation type="submission" date="2019-08" db="EMBL/GenBank/DDBJ databases">
        <authorList>
            <person name="Kucharzyk K."/>
            <person name="Murdoch R.W."/>
            <person name="Higgins S."/>
            <person name="Loffler F."/>
        </authorList>
    </citation>
    <scope>NUCLEOTIDE SEQUENCE</scope>
</reference>
<proteinExistence type="predicted"/>
<feature type="transmembrane region" description="Helical" evidence="1">
    <location>
        <begin position="27"/>
        <end position="51"/>
    </location>
</feature>
<keyword evidence="1" id="KW-0472">Membrane</keyword>
<feature type="transmembrane region" description="Helical" evidence="1">
    <location>
        <begin position="90"/>
        <end position="112"/>
    </location>
</feature>
<keyword evidence="1" id="KW-0812">Transmembrane</keyword>
<organism evidence="2">
    <name type="scientific">bioreactor metagenome</name>
    <dbReference type="NCBI Taxonomy" id="1076179"/>
    <lineage>
        <taxon>unclassified sequences</taxon>
        <taxon>metagenomes</taxon>
        <taxon>ecological metagenomes</taxon>
    </lineage>
</organism>
<gene>
    <name evidence="2" type="ORF">SDC9_60841</name>
</gene>
<feature type="transmembrane region" description="Helical" evidence="1">
    <location>
        <begin position="57"/>
        <end position="78"/>
    </location>
</feature>
<feature type="transmembrane region" description="Helical" evidence="1">
    <location>
        <begin position="124"/>
        <end position="144"/>
    </location>
</feature>
<comment type="caution">
    <text evidence="2">The sequence shown here is derived from an EMBL/GenBank/DDBJ whole genome shotgun (WGS) entry which is preliminary data.</text>
</comment>
<sequence length="152" mass="18336">MYPLLLLSHSLRADNTMNQQKHIFKSILNNLIVIFFPLTLIVLMYFAAGFISAMRKLVYLNSFFFVYAMFCTCFFVFLYRFLHKTIKFSWLSLIMGIFELILFHFSSFFQFISFDLFSKIWSIYPYNFFLLDIMLIVYCLMAFIKIRKIRTS</sequence>
<accession>A0A644XFB8</accession>